<dbReference type="EMBL" id="LR798244">
    <property type="protein sequence ID" value="CAB5216914.1"/>
    <property type="molecule type" value="Genomic_DNA"/>
</dbReference>
<gene>
    <name evidence="1" type="ORF">UFOVP199_8</name>
</gene>
<sequence>MSQHRKHRGYDSQRIVADYLAKTGWPYAESTGAGRSGTDVTGTPGIDWEVKARRGFNITAAMDQLADRGKEGVAAVAVIRPDGYGPARIEQWPALMTLKQAVELLRQAGYGDPL</sequence>
<evidence type="ECO:0008006" key="2">
    <source>
        <dbReference type="Google" id="ProtNLM"/>
    </source>
</evidence>
<proteinExistence type="predicted"/>
<protein>
    <recommendedName>
        <fullName evidence="2">Holliday junction resolvase</fullName>
    </recommendedName>
</protein>
<evidence type="ECO:0000313" key="1">
    <source>
        <dbReference type="EMBL" id="CAB5216914.1"/>
    </source>
</evidence>
<name>A0A6J7WHH8_9CAUD</name>
<organism evidence="1">
    <name type="scientific">uncultured Caudovirales phage</name>
    <dbReference type="NCBI Taxonomy" id="2100421"/>
    <lineage>
        <taxon>Viruses</taxon>
        <taxon>Duplodnaviria</taxon>
        <taxon>Heunggongvirae</taxon>
        <taxon>Uroviricota</taxon>
        <taxon>Caudoviricetes</taxon>
        <taxon>Peduoviridae</taxon>
        <taxon>Maltschvirus</taxon>
        <taxon>Maltschvirus maltsch</taxon>
    </lineage>
</organism>
<reference evidence="1" key="1">
    <citation type="submission" date="2020-05" db="EMBL/GenBank/DDBJ databases">
        <authorList>
            <person name="Chiriac C."/>
            <person name="Salcher M."/>
            <person name="Ghai R."/>
            <person name="Kavagutti S V."/>
        </authorList>
    </citation>
    <scope>NUCLEOTIDE SEQUENCE</scope>
</reference>
<accession>A0A6J7WHH8</accession>